<keyword evidence="2" id="KW-1185">Reference proteome</keyword>
<sequence>MKKTIIHSVPVVISFIWLMAVPQTFNPIILKGPDFLKFYLILVLGFYASLFIQNFLKETSSGATLYFAGFIFLLGIIKLIRGVMLGKPVGFLVMILIAECIVTLVFISSHVNEKIK</sequence>
<name>A0ACC6J9R4_9FLAO</name>
<gene>
    <name evidence="1" type="ORF">J2786_002939</name>
</gene>
<proteinExistence type="predicted"/>
<comment type="caution">
    <text evidence="1">The sequence shown here is derived from an EMBL/GenBank/DDBJ whole genome shotgun (WGS) entry which is preliminary data.</text>
</comment>
<evidence type="ECO:0000313" key="2">
    <source>
        <dbReference type="Proteomes" id="UP001184833"/>
    </source>
</evidence>
<evidence type="ECO:0000313" key="1">
    <source>
        <dbReference type="EMBL" id="MDR6459816.1"/>
    </source>
</evidence>
<accession>A0ACC6J9R4</accession>
<organism evidence="1 2">
    <name type="scientific">Chryseobacterium vietnamense</name>
    <dbReference type="NCBI Taxonomy" id="866785"/>
    <lineage>
        <taxon>Bacteria</taxon>
        <taxon>Pseudomonadati</taxon>
        <taxon>Bacteroidota</taxon>
        <taxon>Flavobacteriia</taxon>
        <taxon>Flavobacteriales</taxon>
        <taxon>Weeksellaceae</taxon>
        <taxon>Chryseobacterium group</taxon>
        <taxon>Chryseobacterium</taxon>
    </lineage>
</organism>
<dbReference type="EMBL" id="JAVDQX010000003">
    <property type="protein sequence ID" value="MDR6459816.1"/>
    <property type="molecule type" value="Genomic_DNA"/>
</dbReference>
<reference evidence="1" key="1">
    <citation type="submission" date="2023-07" db="EMBL/GenBank/DDBJ databases">
        <title>Sorghum-associated microbial communities from plants grown in Nebraska, USA.</title>
        <authorList>
            <person name="Schachtman D."/>
        </authorList>
    </citation>
    <scope>NUCLEOTIDE SEQUENCE</scope>
    <source>
        <strain evidence="1">DS2329</strain>
    </source>
</reference>
<protein>
    <submittedName>
        <fullName evidence="1">Uncharacterized protein</fullName>
    </submittedName>
</protein>
<dbReference type="Proteomes" id="UP001184833">
    <property type="component" value="Unassembled WGS sequence"/>
</dbReference>